<accession>A0A059FEF2</accession>
<keyword evidence="1" id="KW-0472">Membrane</keyword>
<feature type="transmembrane region" description="Helical" evidence="1">
    <location>
        <begin position="6"/>
        <end position="31"/>
    </location>
</feature>
<evidence type="ECO:0000256" key="1">
    <source>
        <dbReference type="SAM" id="Phobius"/>
    </source>
</evidence>
<organism evidence="2 3">
    <name type="scientific">Hyphomonas jannaschiana VP2</name>
    <dbReference type="NCBI Taxonomy" id="1280952"/>
    <lineage>
        <taxon>Bacteria</taxon>
        <taxon>Pseudomonadati</taxon>
        <taxon>Pseudomonadota</taxon>
        <taxon>Alphaproteobacteria</taxon>
        <taxon>Hyphomonadales</taxon>
        <taxon>Hyphomonadaceae</taxon>
        <taxon>Hyphomonas</taxon>
    </lineage>
</organism>
<name>A0A059FEF2_9PROT</name>
<gene>
    <name evidence="2" type="ORF">HJA_06932</name>
</gene>
<sequence>MSNNDAAMGGAMIFVGVLYIAFIVLFIVGYWKIWSKAGFNGAWSLLMLVPLVNLIAFLYLAFAEWPIHKRLGNPDAFN</sequence>
<evidence type="ECO:0000313" key="3">
    <source>
        <dbReference type="Proteomes" id="UP000024816"/>
    </source>
</evidence>
<keyword evidence="1" id="KW-0812">Transmembrane</keyword>
<dbReference type="Proteomes" id="UP000024816">
    <property type="component" value="Unassembled WGS sequence"/>
</dbReference>
<keyword evidence="1" id="KW-1133">Transmembrane helix</keyword>
<feature type="transmembrane region" description="Helical" evidence="1">
    <location>
        <begin position="43"/>
        <end position="62"/>
    </location>
</feature>
<reference evidence="2 3" key="1">
    <citation type="journal article" date="2014" name="Antonie Van Leeuwenhoek">
        <title>Hyphomonas beringensis sp. nov. and Hyphomonas chukchiensis sp. nov., isolated from surface seawater of the Bering Sea and Chukchi Sea.</title>
        <authorList>
            <person name="Li C."/>
            <person name="Lai Q."/>
            <person name="Li G."/>
            <person name="Dong C."/>
            <person name="Wang J."/>
            <person name="Liao Y."/>
            <person name="Shao Z."/>
        </authorList>
    </citation>
    <scope>NUCLEOTIDE SEQUENCE [LARGE SCALE GENOMIC DNA]</scope>
    <source>
        <strain evidence="2 3">VP2</strain>
    </source>
</reference>
<proteinExistence type="predicted"/>
<dbReference type="STRING" id="1280952.HJA_06932"/>
<dbReference type="AlphaFoldDB" id="A0A059FEF2"/>
<protein>
    <submittedName>
        <fullName evidence="2">Uncharacterized protein</fullName>
    </submittedName>
</protein>
<dbReference type="EMBL" id="ARYJ01000004">
    <property type="protein sequence ID" value="KCZ89010.1"/>
    <property type="molecule type" value="Genomic_DNA"/>
</dbReference>
<evidence type="ECO:0000313" key="2">
    <source>
        <dbReference type="EMBL" id="KCZ89010.1"/>
    </source>
</evidence>
<comment type="caution">
    <text evidence="2">The sequence shown here is derived from an EMBL/GenBank/DDBJ whole genome shotgun (WGS) entry which is preliminary data.</text>
</comment>
<dbReference type="RefSeq" id="WP_206741695.1">
    <property type="nucleotide sequence ID" value="NZ_ARYJ01000004.1"/>
</dbReference>
<dbReference type="PATRIC" id="fig|1280952.3.peg.1377"/>
<keyword evidence="3" id="KW-1185">Reference proteome</keyword>